<feature type="compositionally biased region" description="Basic and acidic residues" evidence="1">
    <location>
        <begin position="16"/>
        <end position="26"/>
    </location>
</feature>
<sequence>MMFMRQAKYYTSNHNIQERQTHDVQHPSHTSHVMQECPTQEHPTNGANNNDSSQTSCQNLALQNNLL</sequence>
<evidence type="ECO:0000313" key="2">
    <source>
        <dbReference type="EMBL" id="KAF0520231.1"/>
    </source>
</evidence>
<keyword evidence="3" id="KW-1185">Reference proteome</keyword>
<gene>
    <name evidence="2" type="ORF">F8M41_016455</name>
</gene>
<feature type="compositionally biased region" description="Polar residues" evidence="1">
    <location>
        <begin position="27"/>
        <end position="67"/>
    </location>
</feature>
<dbReference type="AlphaFoldDB" id="A0A8H4APJ3"/>
<evidence type="ECO:0000256" key="1">
    <source>
        <dbReference type="SAM" id="MobiDB-lite"/>
    </source>
</evidence>
<dbReference type="Proteomes" id="UP000439903">
    <property type="component" value="Unassembled WGS sequence"/>
</dbReference>
<feature type="region of interest" description="Disordered" evidence="1">
    <location>
        <begin position="11"/>
        <end position="67"/>
    </location>
</feature>
<proteinExistence type="predicted"/>
<name>A0A8H4APJ3_GIGMA</name>
<evidence type="ECO:0000313" key="3">
    <source>
        <dbReference type="Proteomes" id="UP000439903"/>
    </source>
</evidence>
<accession>A0A8H4APJ3</accession>
<reference evidence="2 3" key="1">
    <citation type="journal article" date="2019" name="Environ. Microbiol.">
        <title>At the nexus of three kingdoms: the genome of the mycorrhizal fungus Gigaspora margarita provides insights into plant, endobacterial and fungal interactions.</title>
        <authorList>
            <person name="Venice F."/>
            <person name="Ghignone S."/>
            <person name="Salvioli di Fossalunga A."/>
            <person name="Amselem J."/>
            <person name="Novero M."/>
            <person name="Xianan X."/>
            <person name="Sedzielewska Toro K."/>
            <person name="Morin E."/>
            <person name="Lipzen A."/>
            <person name="Grigoriev I.V."/>
            <person name="Henrissat B."/>
            <person name="Martin F.M."/>
            <person name="Bonfante P."/>
        </authorList>
    </citation>
    <scope>NUCLEOTIDE SEQUENCE [LARGE SCALE GENOMIC DNA]</scope>
    <source>
        <strain evidence="2 3">BEG34</strain>
    </source>
</reference>
<comment type="caution">
    <text evidence="2">The sequence shown here is derived from an EMBL/GenBank/DDBJ whole genome shotgun (WGS) entry which is preliminary data.</text>
</comment>
<protein>
    <submittedName>
        <fullName evidence="2">Uncharacterized protein</fullName>
    </submittedName>
</protein>
<organism evidence="2 3">
    <name type="scientific">Gigaspora margarita</name>
    <dbReference type="NCBI Taxonomy" id="4874"/>
    <lineage>
        <taxon>Eukaryota</taxon>
        <taxon>Fungi</taxon>
        <taxon>Fungi incertae sedis</taxon>
        <taxon>Mucoromycota</taxon>
        <taxon>Glomeromycotina</taxon>
        <taxon>Glomeromycetes</taxon>
        <taxon>Diversisporales</taxon>
        <taxon>Gigasporaceae</taxon>
        <taxon>Gigaspora</taxon>
    </lineage>
</organism>
<dbReference type="OrthoDB" id="10642654at2759"/>
<dbReference type="EMBL" id="WTPW01000357">
    <property type="protein sequence ID" value="KAF0520231.1"/>
    <property type="molecule type" value="Genomic_DNA"/>
</dbReference>